<feature type="domain" description="Protein kinase" evidence="3">
    <location>
        <begin position="21"/>
        <end position="289"/>
    </location>
</feature>
<evidence type="ECO:0000313" key="4">
    <source>
        <dbReference type="EMBL" id="MBK1878300.1"/>
    </source>
</evidence>
<evidence type="ECO:0000259" key="3">
    <source>
        <dbReference type="PROSITE" id="PS50011"/>
    </source>
</evidence>
<dbReference type="Proteomes" id="UP000617628">
    <property type="component" value="Unassembled WGS sequence"/>
</dbReference>
<dbReference type="Gene3D" id="3.90.1200.10">
    <property type="match status" value="1"/>
</dbReference>
<reference evidence="4" key="1">
    <citation type="submission" date="2021-01" db="EMBL/GenBank/DDBJ databases">
        <title>Modified the classification status of verrucomicrobia.</title>
        <authorList>
            <person name="Feng X."/>
        </authorList>
    </citation>
    <scope>NUCLEOTIDE SEQUENCE</scope>
    <source>
        <strain evidence="4">KCTC 13126</strain>
    </source>
</reference>
<dbReference type="PIRSF" id="PIRSF006221">
    <property type="entry name" value="Ketosamine-3-kinase"/>
    <property type="match status" value="1"/>
</dbReference>
<dbReference type="InterPro" id="IPR011009">
    <property type="entry name" value="Kinase-like_dom_sf"/>
</dbReference>
<protein>
    <submittedName>
        <fullName evidence="4">Fructosamine kinase family protein</fullName>
    </submittedName>
</protein>
<dbReference type="GO" id="GO:0005524">
    <property type="term" value="F:ATP binding"/>
    <property type="evidence" value="ECO:0007669"/>
    <property type="project" value="InterPro"/>
</dbReference>
<dbReference type="Gene3D" id="3.30.200.20">
    <property type="entry name" value="Phosphorylase Kinase, domain 1"/>
    <property type="match status" value="1"/>
</dbReference>
<evidence type="ECO:0000313" key="5">
    <source>
        <dbReference type="Proteomes" id="UP000617628"/>
    </source>
</evidence>
<gene>
    <name evidence="4" type="ORF">JIN87_15575</name>
</gene>
<keyword evidence="2" id="KW-0808">Transferase</keyword>
<dbReference type="SUPFAM" id="SSF56112">
    <property type="entry name" value="Protein kinase-like (PK-like)"/>
    <property type="match status" value="1"/>
</dbReference>
<dbReference type="PANTHER" id="PTHR12149:SF8">
    <property type="entry name" value="PROTEIN-RIBULOSAMINE 3-KINASE"/>
    <property type="match status" value="1"/>
</dbReference>
<keyword evidence="2 4" id="KW-0418">Kinase</keyword>
<comment type="similarity">
    <text evidence="1 2">Belongs to the fructosamine kinase family.</text>
</comment>
<dbReference type="PROSITE" id="PS50011">
    <property type="entry name" value="PROTEIN_KINASE_DOM"/>
    <property type="match status" value="1"/>
</dbReference>
<sequence>MSDQQLIETALSDTSGLPFRIASQRALGGGCINDAYRLEGEDGRPFFVKANQLDFHDSFAAEAAALKELAETNTVRVPQVVAQIQGNSQAYLILEYIDARPSRTGDWQTLGRQLAQLHALPKPYFGWHRDNLIGATPQPNPQTSSWLDFFAEHRLEHQLSLCQSRGYKLPLAAELLKELPTLLADHNVAPSLLHGDLWSGNAAFDSAGSPFIFDPGSYYGDREADLAFTEFFGGFPPEFYQAYNAEFPLAPGYSRRKTLYNLYHCLNHLYLFGASYAHQAEQMTRQLLD</sequence>
<accession>A0A934VRT7</accession>
<dbReference type="RefSeq" id="WP_200356512.1">
    <property type="nucleotide sequence ID" value="NZ_JAENIL010000028.1"/>
</dbReference>
<dbReference type="PANTHER" id="PTHR12149">
    <property type="entry name" value="FRUCTOSAMINE 3 KINASE-RELATED PROTEIN"/>
    <property type="match status" value="1"/>
</dbReference>
<keyword evidence="5" id="KW-1185">Reference proteome</keyword>
<name>A0A934VRT7_9BACT</name>
<dbReference type="InterPro" id="IPR016477">
    <property type="entry name" value="Fructo-/Ketosamine-3-kinase"/>
</dbReference>
<dbReference type="AlphaFoldDB" id="A0A934VRT7"/>
<evidence type="ECO:0000256" key="1">
    <source>
        <dbReference type="ARBA" id="ARBA00009460"/>
    </source>
</evidence>
<organism evidence="4 5">
    <name type="scientific">Pelagicoccus mobilis</name>
    <dbReference type="NCBI Taxonomy" id="415221"/>
    <lineage>
        <taxon>Bacteria</taxon>
        <taxon>Pseudomonadati</taxon>
        <taxon>Verrucomicrobiota</taxon>
        <taxon>Opitutia</taxon>
        <taxon>Puniceicoccales</taxon>
        <taxon>Pelagicoccaceae</taxon>
        <taxon>Pelagicoccus</taxon>
    </lineage>
</organism>
<dbReference type="EMBL" id="JAENIL010000028">
    <property type="protein sequence ID" value="MBK1878300.1"/>
    <property type="molecule type" value="Genomic_DNA"/>
</dbReference>
<proteinExistence type="inferred from homology"/>
<dbReference type="InterPro" id="IPR000719">
    <property type="entry name" value="Prot_kinase_dom"/>
</dbReference>
<comment type="caution">
    <text evidence="4">The sequence shown here is derived from an EMBL/GenBank/DDBJ whole genome shotgun (WGS) entry which is preliminary data.</text>
</comment>
<dbReference type="Pfam" id="PF03881">
    <property type="entry name" value="Fructosamin_kin"/>
    <property type="match status" value="1"/>
</dbReference>
<evidence type="ECO:0000256" key="2">
    <source>
        <dbReference type="PIRNR" id="PIRNR006221"/>
    </source>
</evidence>
<dbReference type="GO" id="GO:0004672">
    <property type="term" value="F:protein kinase activity"/>
    <property type="evidence" value="ECO:0007669"/>
    <property type="project" value="InterPro"/>
</dbReference>